<dbReference type="AlphaFoldDB" id="A0A423PEQ9"/>
<dbReference type="GO" id="GO:0005886">
    <property type="term" value="C:plasma membrane"/>
    <property type="evidence" value="ECO:0007669"/>
    <property type="project" value="TreeGrafter"/>
</dbReference>
<dbReference type="PANTHER" id="PTHR23537:SF1">
    <property type="entry name" value="SUGAR TRANSPORTER"/>
    <property type="match status" value="1"/>
</dbReference>
<dbReference type="GO" id="GO:0022857">
    <property type="term" value="F:transmembrane transporter activity"/>
    <property type="evidence" value="ECO:0007669"/>
    <property type="project" value="InterPro"/>
</dbReference>
<feature type="transmembrane region" description="Helical" evidence="4">
    <location>
        <begin position="303"/>
        <end position="326"/>
    </location>
</feature>
<feature type="transmembrane region" description="Helical" evidence="4">
    <location>
        <begin position="167"/>
        <end position="185"/>
    </location>
</feature>
<feature type="transmembrane region" description="Helical" evidence="4">
    <location>
        <begin position="140"/>
        <end position="161"/>
    </location>
</feature>
<dbReference type="InterPro" id="IPR010645">
    <property type="entry name" value="MFS_4"/>
</dbReference>
<name>A0A423PEQ9_9GAMM</name>
<keyword evidence="3 4" id="KW-0472">Membrane</keyword>
<feature type="transmembrane region" description="Helical" evidence="4">
    <location>
        <begin position="338"/>
        <end position="358"/>
    </location>
</feature>
<evidence type="ECO:0000256" key="1">
    <source>
        <dbReference type="ARBA" id="ARBA00022692"/>
    </source>
</evidence>
<feature type="transmembrane region" description="Helical" evidence="4">
    <location>
        <begin position="12"/>
        <end position="31"/>
    </location>
</feature>
<dbReference type="Proteomes" id="UP000283993">
    <property type="component" value="Unassembled WGS sequence"/>
</dbReference>
<comment type="caution">
    <text evidence="6">The sequence shown here is derived from an EMBL/GenBank/DDBJ whole genome shotgun (WGS) entry which is preliminary data.</text>
</comment>
<evidence type="ECO:0000256" key="3">
    <source>
        <dbReference type="ARBA" id="ARBA00023136"/>
    </source>
</evidence>
<dbReference type="EMBL" id="AYKH01000044">
    <property type="protein sequence ID" value="ROO24046.1"/>
    <property type="molecule type" value="Genomic_DNA"/>
</dbReference>
<gene>
    <name evidence="6" type="ORF">SAOR_16605</name>
</gene>
<feature type="transmembrane region" description="Helical" evidence="4">
    <location>
        <begin position="80"/>
        <end position="104"/>
    </location>
</feature>
<feature type="transmembrane region" description="Helical" evidence="4">
    <location>
        <begin position="51"/>
        <end position="68"/>
    </location>
</feature>
<feature type="transmembrane region" description="Helical" evidence="4">
    <location>
        <begin position="253"/>
        <end position="273"/>
    </location>
</feature>
<feature type="transmembrane region" description="Helical" evidence="4">
    <location>
        <begin position="280"/>
        <end position="297"/>
    </location>
</feature>
<keyword evidence="2 4" id="KW-1133">Transmembrane helix</keyword>
<feature type="transmembrane region" description="Helical" evidence="4">
    <location>
        <begin position="110"/>
        <end position="128"/>
    </location>
</feature>
<dbReference type="Pfam" id="PF06779">
    <property type="entry name" value="MFS_4"/>
    <property type="match status" value="1"/>
</dbReference>
<feature type="domain" description="Major facilitator superfamily (MFS) profile" evidence="5">
    <location>
        <begin position="12"/>
        <end position="393"/>
    </location>
</feature>
<dbReference type="Gene3D" id="1.20.1250.20">
    <property type="entry name" value="MFS general substrate transporter like domains"/>
    <property type="match status" value="1"/>
</dbReference>
<accession>A0A423PEQ9</accession>
<feature type="transmembrane region" description="Helical" evidence="4">
    <location>
        <begin position="205"/>
        <end position="223"/>
    </location>
</feature>
<dbReference type="PROSITE" id="PS50850">
    <property type="entry name" value="MFS"/>
    <property type="match status" value="1"/>
</dbReference>
<evidence type="ECO:0000256" key="2">
    <source>
        <dbReference type="ARBA" id="ARBA00022989"/>
    </source>
</evidence>
<keyword evidence="1 4" id="KW-0812">Transmembrane</keyword>
<keyword evidence="7" id="KW-1185">Reference proteome</keyword>
<evidence type="ECO:0000313" key="7">
    <source>
        <dbReference type="Proteomes" id="UP000283993"/>
    </source>
</evidence>
<feature type="transmembrane region" description="Helical" evidence="4">
    <location>
        <begin position="370"/>
        <end position="391"/>
    </location>
</feature>
<dbReference type="PANTHER" id="PTHR23537">
    <property type="match status" value="1"/>
</dbReference>
<organism evidence="6 7">
    <name type="scientific">Salinisphaera orenii MK-B5</name>
    <dbReference type="NCBI Taxonomy" id="856730"/>
    <lineage>
        <taxon>Bacteria</taxon>
        <taxon>Pseudomonadati</taxon>
        <taxon>Pseudomonadota</taxon>
        <taxon>Gammaproteobacteria</taxon>
        <taxon>Salinisphaerales</taxon>
        <taxon>Salinisphaeraceae</taxon>
        <taxon>Salinisphaera</taxon>
    </lineage>
</organism>
<evidence type="ECO:0000313" key="6">
    <source>
        <dbReference type="EMBL" id="ROO24046.1"/>
    </source>
</evidence>
<reference evidence="6 7" key="1">
    <citation type="submission" date="2013-10" db="EMBL/GenBank/DDBJ databases">
        <title>Salinisphaera orenii MK-B5 Genome Sequencing.</title>
        <authorList>
            <person name="Lai Q."/>
            <person name="Li C."/>
            <person name="Shao Z."/>
        </authorList>
    </citation>
    <scope>NUCLEOTIDE SEQUENCE [LARGE SCALE GENOMIC DNA]</scope>
    <source>
        <strain evidence="6 7">MK-B5</strain>
    </source>
</reference>
<evidence type="ECO:0000259" key="5">
    <source>
        <dbReference type="PROSITE" id="PS50850"/>
    </source>
</evidence>
<protein>
    <submittedName>
        <fullName evidence="6">MFS transporter</fullName>
    </submittedName>
</protein>
<dbReference type="SUPFAM" id="SSF103473">
    <property type="entry name" value="MFS general substrate transporter"/>
    <property type="match status" value="1"/>
</dbReference>
<dbReference type="InterPro" id="IPR020846">
    <property type="entry name" value="MFS_dom"/>
</dbReference>
<dbReference type="RefSeq" id="WP_123632399.1">
    <property type="nucleotide sequence ID" value="NZ_AYKH01000044.1"/>
</dbReference>
<sequence>MSAAAGPAEQRRLALAGAVALLLGIGLGRYAFTPLIPSLVAAGWFSAEQTAELGAINLLGYLFGAASADRLSRALGPRRVIGGALALLTLSLFACALPAGMLWYGLWRLVAGWAAATLTIVVTPAVMVRMPVARRPAASAVVFTGMGVGTITASLLVPLLADAGIGATWIAVGLVAAVLGAWSWYRVWRHLPRGRAAPAAVEEDAAGPVPWLAIGLIVTAYGLNSAGYVPHSLYWVDYIARELGRGLAVGNGYWLLLGVGGVIGPGLAGLAAGRLGFRRALVIAFAAMTAATALPLVSSAAPALGVSSLVVGAMVPAIITLTAGVVVELSPAVRRQQIWGWATLSFALTQTIGGFGMSRLYAATGSYLDTIAAGALLLVIGTVCVIAALALQRGD</sequence>
<dbReference type="InterPro" id="IPR036259">
    <property type="entry name" value="MFS_trans_sf"/>
</dbReference>
<proteinExistence type="predicted"/>
<evidence type="ECO:0000256" key="4">
    <source>
        <dbReference type="SAM" id="Phobius"/>
    </source>
</evidence>